<dbReference type="OrthoDB" id="449263at2759"/>
<dbReference type="AlphaFoldDB" id="A0A0V0QCF3"/>
<feature type="region of interest" description="Disordered" evidence="1">
    <location>
        <begin position="883"/>
        <end position="917"/>
    </location>
</feature>
<feature type="domain" description="Far11/STRP C-terminal" evidence="2">
    <location>
        <begin position="444"/>
        <end position="849"/>
    </location>
</feature>
<dbReference type="InterPro" id="IPR026516">
    <property type="entry name" value="THAP1/10"/>
</dbReference>
<dbReference type="EMBL" id="LDAU01000204">
    <property type="protein sequence ID" value="KRW99807.1"/>
    <property type="molecule type" value="Genomic_DNA"/>
</dbReference>
<dbReference type="InParanoid" id="A0A0V0QCF3"/>
<dbReference type="GO" id="GO:0043565">
    <property type="term" value="F:sequence-specific DNA binding"/>
    <property type="evidence" value="ECO:0007669"/>
    <property type="project" value="InterPro"/>
</dbReference>
<feature type="region of interest" description="Disordered" evidence="1">
    <location>
        <begin position="333"/>
        <end position="352"/>
    </location>
</feature>
<accession>A0A0V0QCF3</accession>
<feature type="region of interest" description="Disordered" evidence="1">
    <location>
        <begin position="113"/>
        <end position="150"/>
    </location>
</feature>
<evidence type="ECO:0000313" key="4">
    <source>
        <dbReference type="Proteomes" id="UP000054937"/>
    </source>
</evidence>
<feature type="compositionally biased region" description="Acidic residues" evidence="1">
    <location>
        <begin position="198"/>
        <end position="211"/>
    </location>
</feature>
<feature type="region of interest" description="Disordered" evidence="1">
    <location>
        <begin position="192"/>
        <end position="211"/>
    </location>
</feature>
<reference evidence="3 4" key="1">
    <citation type="journal article" date="2015" name="Sci. Rep.">
        <title>Genome of the facultative scuticociliatosis pathogen Pseudocohnilembus persalinus provides insight into its virulence through horizontal gene transfer.</title>
        <authorList>
            <person name="Xiong J."/>
            <person name="Wang G."/>
            <person name="Cheng J."/>
            <person name="Tian M."/>
            <person name="Pan X."/>
            <person name="Warren A."/>
            <person name="Jiang C."/>
            <person name="Yuan D."/>
            <person name="Miao W."/>
        </authorList>
    </citation>
    <scope>NUCLEOTIDE SEQUENCE [LARGE SCALE GENOMIC DNA]</scope>
    <source>
        <strain evidence="3">36N120E</strain>
    </source>
</reference>
<dbReference type="SMART" id="SM01293">
    <property type="entry name" value="DUF3402"/>
    <property type="match status" value="1"/>
</dbReference>
<dbReference type="PANTHER" id="PTHR46600">
    <property type="entry name" value="THAP DOMAIN-CONTAINING"/>
    <property type="match status" value="1"/>
</dbReference>
<gene>
    <name evidence="3" type="ORF">PPERSA_07884</name>
</gene>
<dbReference type="Proteomes" id="UP000054937">
    <property type="component" value="Unassembled WGS sequence"/>
</dbReference>
<organism evidence="3 4">
    <name type="scientific">Pseudocohnilembus persalinus</name>
    <name type="common">Ciliate</name>
    <dbReference type="NCBI Taxonomy" id="266149"/>
    <lineage>
        <taxon>Eukaryota</taxon>
        <taxon>Sar</taxon>
        <taxon>Alveolata</taxon>
        <taxon>Ciliophora</taxon>
        <taxon>Intramacronucleata</taxon>
        <taxon>Oligohymenophorea</taxon>
        <taxon>Scuticociliatia</taxon>
        <taxon>Philasterida</taxon>
        <taxon>Pseudocohnilembidae</taxon>
        <taxon>Pseudocohnilembus</taxon>
    </lineage>
</organism>
<protein>
    <recommendedName>
        <fullName evidence="2">Far11/STRP C-terminal domain-containing protein</fullName>
    </recommendedName>
</protein>
<dbReference type="Pfam" id="PF11882">
    <property type="entry name" value="DUF3402"/>
    <property type="match status" value="1"/>
</dbReference>
<comment type="caution">
    <text evidence="3">The sequence shown here is derived from an EMBL/GenBank/DDBJ whole genome shotgun (WGS) entry which is preliminary data.</text>
</comment>
<feature type="compositionally biased region" description="Low complexity" evidence="1">
    <location>
        <begin position="113"/>
        <end position="144"/>
    </location>
</feature>
<feature type="compositionally biased region" description="Basic and acidic residues" evidence="1">
    <location>
        <begin position="333"/>
        <end position="344"/>
    </location>
</feature>
<evidence type="ECO:0000256" key="1">
    <source>
        <dbReference type="SAM" id="MobiDB-lite"/>
    </source>
</evidence>
<evidence type="ECO:0000313" key="3">
    <source>
        <dbReference type="EMBL" id="KRW99807.1"/>
    </source>
</evidence>
<name>A0A0V0QCF3_PSEPJ</name>
<feature type="region of interest" description="Disordered" evidence="1">
    <location>
        <begin position="804"/>
        <end position="832"/>
    </location>
</feature>
<evidence type="ECO:0000259" key="2">
    <source>
        <dbReference type="SMART" id="SM01293"/>
    </source>
</evidence>
<dbReference type="PANTHER" id="PTHR46600:SF1">
    <property type="entry name" value="THAP DOMAIN-CONTAINING PROTEIN 1"/>
    <property type="match status" value="1"/>
</dbReference>
<sequence>MKYRLSILEDNEYNFSIPGFNERYLILRKNLKEVLVDLQALFNIVVIIQESQLFIDILNYLLQKNYPFDAIYQIENDENDLNQQNGQKIEQNKNLQQIQEQFKKQKVQLSNKKTNYYDNNKNNQVNSDSDYTSDSNISSDSNSYDSEEEDQDKILTLLDMLEQPHKNIPKDIFLALWDQIIVYKEIECENFSQSSDDNQNDEEQEEDLDENQEDFQNLNSVQQMIKRQKSKTNSQKNGKTKSNLHKYNQKYQVIYDIDQESVDIIFASNSLEIIINYVRQIIQQLQDFSQQQQKLEENELIEYEMAFKACLNIIYMILFNYENPEKKVIQTYEDQKSSKNKENDENNNQVTENEYADAKKLKDEKQKQVINFLDKCQLEAILLQCIQLSLELFVTPIKKIMILMNFYLQYLLTYDEDKQALNKEKIAKMNKKQENKDKNILEKKEGINLFTEENLDAIRKGTPRYFLKDEQSNRAEQFYKKHILNQKDSPLAQIITVGLLRTLLTTCATNNRYQPETKGVNLNREWESSIAHFMQNLGDDEYENLNSDLQSMIEDYKKYQKNPDFCSPNKEFKIGDEISILKLELNRHRITACYNISSIFLFLLKKFKSNSIWQYSYLIQLITDANGVLVFLKFLTEKFNLIPSLMRKMHNDSQKFKIFLSYAVYQIQKLMFLTCNNYPDKINKFLLEYNAHTILRKLPKFLKHPKVVKYGEKLLRIQIPLFSKQMRQQPQNMNILADIYCKSVENSEIQPIIPDDYDCLKNFYVYEKIKDRRKMPQFDQMYNNQEDARKINTSFNNYHYIEAVPEDNIQRKGSQDEDIDSPQKENQQDDNLEEIQKQLERKKQLEKETEMARKINELQQKVYRQKQITQNFLQNDEQITKKNQKKVQQKQQYQQLQGKKNNQQYQQEEENKNNLVDNKENISIQKINSVQDIESLQQEKKQLQQKLQNKVYDRIYQELNQKALQELNLESERQINILLNDERGGYREWMEKNLWEYYD</sequence>
<proteinExistence type="predicted"/>
<keyword evidence="4" id="KW-1185">Reference proteome</keyword>
<dbReference type="InterPro" id="IPR021819">
    <property type="entry name" value="Far11/STRP_C"/>
</dbReference>
<feature type="compositionally biased region" description="Basic and acidic residues" evidence="1">
    <location>
        <begin position="808"/>
        <end position="827"/>
    </location>
</feature>
<feature type="compositionally biased region" description="Low complexity" evidence="1">
    <location>
        <begin position="889"/>
        <end position="906"/>
    </location>
</feature>